<dbReference type="Pfam" id="PF05699">
    <property type="entry name" value="Dimer_Tnp_hAT"/>
    <property type="match status" value="1"/>
</dbReference>
<evidence type="ECO:0000256" key="1">
    <source>
        <dbReference type="SAM" id="MobiDB-lite"/>
    </source>
</evidence>
<protein>
    <recommendedName>
        <fullName evidence="2">HAT C-terminal dimerisation domain-containing protein</fullName>
    </recommendedName>
</protein>
<comment type="caution">
    <text evidence="3">The sequence shown here is derived from an EMBL/GenBank/DDBJ whole genome shotgun (WGS) entry which is preliminary data.</text>
</comment>
<evidence type="ECO:0000313" key="4">
    <source>
        <dbReference type="Proteomes" id="UP001176961"/>
    </source>
</evidence>
<gene>
    <name evidence="3" type="ORF">CYNAS_LOCUS9693</name>
</gene>
<dbReference type="Proteomes" id="UP001176961">
    <property type="component" value="Unassembled WGS sequence"/>
</dbReference>
<proteinExistence type="predicted"/>
<dbReference type="GO" id="GO:0046983">
    <property type="term" value="F:protein dimerization activity"/>
    <property type="evidence" value="ECO:0007669"/>
    <property type="project" value="InterPro"/>
</dbReference>
<sequence>MWNLFFIPCLVAAPCHPYFNEIDLARPTSYEESPPDLDDPELTFSLEDAPESSEGDLRHYSLAKRYEDFDWNNAVYSSIKSFYDEMKQALDAQLVNKPHEFNSIDLLALDKHIILDVIEFNGDFENGFVDYVPTNANFFSRGCPSYFIMEGDILDPNLHQQQILDSIEVLTREGREHSDSLSFYRTLLQHGKDLHVPDDIQQAIKCVLILPASNADPERSFSAANRLSREERSNIKTESLDNIMTVQRNGPSILTVKLQQLALQWMHPAPGLGLDPGMPSNLAREGSLMKAVKENIAKGDAYELAKLHVRRHMVVHGLNARKDTEEIKNRLLQEGLAKMNIFSIGSSEKTD</sequence>
<accession>A0AA36M4L3</accession>
<evidence type="ECO:0000259" key="2">
    <source>
        <dbReference type="Pfam" id="PF05699"/>
    </source>
</evidence>
<feature type="region of interest" description="Disordered" evidence="1">
    <location>
        <begin position="29"/>
        <end position="53"/>
    </location>
</feature>
<name>A0AA36M4L3_CYLNA</name>
<keyword evidence="4" id="KW-1185">Reference proteome</keyword>
<evidence type="ECO:0000313" key="3">
    <source>
        <dbReference type="EMBL" id="CAJ0597710.1"/>
    </source>
</evidence>
<feature type="domain" description="HAT C-terminal dimerisation" evidence="2">
    <location>
        <begin position="201"/>
        <end position="249"/>
    </location>
</feature>
<dbReference type="AlphaFoldDB" id="A0AA36M4L3"/>
<dbReference type="EMBL" id="CATQJL010000223">
    <property type="protein sequence ID" value="CAJ0597710.1"/>
    <property type="molecule type" value="Genomic_DNA"/>
</dbReference>
<organism evidence="3 4">
    <name type="scientific">Cylicocyclus nassatus</name>
    <name type="common">Nematode worm</name>
    <dbReference type="NCBI Taxonomy" id="53992"/>
    <lineage>
        <taxon>Eukaryota</taxon>
        <taxon>Metazoa</taxon>
        <taxon>Ecdysozoa</taxon>
        <taxon>Nematoda</taxon>
        <taxon>Chromadorea</taxon>
        <taxon>Rhabditida</taxon>
        <taxon>Rhabditina</taxon>
        <taxon>Rhabditomorpha</taxon>
        <taxon>Strongyloidea</taxon>
        <taxon>Strongylidae</taxon>
        <taxon>Cylicocyclus</taxon>
    </lineage>
</organism>
<reference evidence="3" key="1">
    <citation type="submission" date="2023-07" db="EMBL/GenBank/DDBJ databases">
        <authorList>
            <consortium name="CYATHOMIX"/>
        </authorList>
    </citation>
    <scope>NUCLEOTIDE SEQUENCE</scope>
    <source>
        <strain evidence="3">N/A</strain>
    </source>
</reference>
<dbReference type="InterPro" id="IPR008906">
    <property type="entry name" value="HATC_C_dom"/>
</dbReference>